<feature type="region of interest" description="Disordered" evidence="1">
    <location>
        <begin position="80"/>
        <end position="100"/>
    </location>
</feature>
<feature type="signal peptide" evidence="2">
    <location>
        <begin position="1"/>
        <end position="24"/>
    </location>
</feature>
<name>A0A974Y4U3_9RHOO</name>
<dbReference type="Proteomes" id="UP000663444">
    <property type="component" value="Chromosome"/>
</dbReference>
<keyword evidence="4" id="KW-1185">Reference proteome</keyword>
<proteinExistence type="predicted"/>
<evidence type="ECO:0000313" key="3">
    <source>
        <dbReference type="EMBL" id="QRJ64830.1"/>
    </source>
</evidence>
<keyword evidence="3" id="KW-0675">Receptor</keyword>
<dbReference type="EMBL" id="CP064781">
    <property type="protein sequence ID" value="QRJ64830.1"/>
    <property type="molecule type" value="Genomic_DNA"/>
</dbReference>
<gene>
    <name evidence="3" type="ORF">IWH25_05650</name>
</gene>
<organism evidence="3 4">
    <name type="scientific">Azospira restricta</name>
    <dbReference type="NCBI Taxonomy" id="404405"/>
    <lineage>
        <taxon>Bacteria</taxon>
        <taxon>Pseudomonadati</taxon>
        <taxon>Pseudomonadota</taxon>
        <taxon>Betaproteobacteria</taxon>
        <taxon>Rhodocyclales</taxon>
        <taxon>Rhodocyclaceae</taxon>
        <taxon>Azospira</taxon>
    </lineage>
</organism>
<dbReference type="InterPro" id="IPR023614">
    <property type="entry name" value="Porin_dom_sf"/>
</dbReference>
<accession>A0A974Y4U3</accession>
<evidence type="ECO:0000256" key="2">
    <source>
        <dbReference type="SAM" id="SignalP"/>
    </source>
</evidence>
<sequence>MKKFSPTALAVALSFALPALPAAAANEADLAEIRAQLQQMKSAYEQRIAALEQKLAQAEGAASRAGAAAAQAESVAREAESAARQASLRPPASHPATGFNPDISLILQGQYRDMKKVAERRIGGFWNPAAHDDGDGHGAGERGFSVDHTELVFAANVDPYWRGQAILALQDGEVEVEEAWFQSLGLGHGFGLKGGRLRSGIGYLNEQHAHAWDFADAPLMYQALFGEHASYAQDGVQLKWLAPTPFFLEFGAELGRGQNFPGTDRDKNGAGAGALFAHVGDDLGDSHSWRAGLSYLQTKAKERETHFADAGGLDEAAAFFDGRSKTWVADFVWKWAPAGDAKQRSFKLQGEYFQRRETGTLTCSSEDGGINNCAPTGTESVVSDYRTRQSGWYLQGVYQFSPRWRAGLRYDRLDSGRRDFGINAANVVVEDYQPKRVTLMADYSWSEFARMRLQFAQDKSMPGVTDNQVWLQYIMSLGAHGAHKF</sequence>
<evidence type="ECO:0000256" key="1">
    <source>
        <dbReference type="SAM" id="MobiDB-lite"/>
    </source>
</evidence>
<evidence type="ECO:0000313" key="4">
    <source>
        <dbReference type="Proteomes" id="UP000663444"/>
    </source>
</evidence>
<dbReference type="AlphaFoldDB" id="A0A974Y4U3"/>
<dbReference type="KEGG" id="ares:IWH25_05650"/>
<protein>
    <submittedName>
        <fullName evidence="3">TonB-dependent receptor</fullName>
    </submittedName>
</protein>
<dbReference type="SUPFAM" id="SSF56935">
    <property type="entry name" value="Porins"/>
    <property type="match status" value="1"/>
</dbReference>
<dbReference type="RefSeq" id="WP_203388358.1">
    <property type="nucleotide sequence ID" value="NZ_CP064781.1"/>
</dbReference>
<feature type="chain" id="PRO_5037379248" evidence="2">
    <location>
        <begin position="25"/>
        <end position="485"/>
    </location>
</feature>
<reference evidence="3" key="1">
    <citation type="submission" date="2020-11" db="EMBL/GenBank/DDBJ databases">
        <title>Azospira restricta DSM 18626 genome sequence.</title>
        <authorList>
            <person name="Moe W.M."/>
        </authorList>
    </citation>
    <scope>NUCLEOTIDE SEQUENCE</scope>
    <source>
        <strain evidence="3">DSM 18626</strain>
    </source>
</reference>
<keyword evidence="2" id="KW-0732">Signal</keyword>
<dbReference type="Gene3D" id="2.40.160.10">
    <property type="entry name" value="Porin"/>
    <property type="match status" value="1"/>
</dbReference>